<evidence type="ECO:0000256" key="4">
    <source>
        <dbReference type="SAM" id="MobiDB-lite"/>
    </source>
</evidence>
<reference evidence="7" key="1">
    <citation type="submission" date="2025-08" db="UniProtKB">
        <authorList>
            <consortium name="RefSeq"/>
        </authorList>
    </citation>
    <scope>IDENTIFICATION</scope>
    <source>
        <tissue evidence="7">White muscle</tissue>
    </source>
</reference>
<dbReference type="Gene3D" id="1.20.5.500">
    <property type="entry name" value="Single helix bin"/>
    <property type="match status" value="1"/>
</dbReference>
<dbReference type="PROSITE" id="PS51842">
    <property type="entry name" value="IF_ROD_2"/>
    <property type="match status" value="1"/>
</dbReference>
<dbReference type="GO" id="GO:0030424">
    <property type="term" value="C:axon"/>
    <property type="evidence" value="ECO:0007669"/>
    <property type="project" value="TreeGrafter"/>
</dbReference>
<feature type="compositionally biased region" description="Low complexity" evidence="4">
    <location>
        <begin position="969"/>
        <end position="986"/>
    </location>
</feature>
<name>A0A8U0QP79_SALNM</name>
<proteinExistence type="predicted"/>
<feature type="compositionally biased region" description="Basic and acidic residues" evidence="4">
    <location>
        <begin position="647"/>
        <end position="657"/>
    </location>
</feature>
<feature type="coiled-coil region" evidence="3">
    <location>
        <begin position="102"/>
        <end position="178"/>
    </location>
</feature>
<feature type="compositionally biased region" description="Acidic residues" evidence="4">
    <location>
        <begin position="450"/>
        <end position="469"/>
    </location>
</feature>
<evidence type="ECO:0000256" key="1">
    <source>
        <dbReference type="ARBA" id="ARBA00022754"/>
    </source>
</evidence>
<dbReference type="RefSeq" id="XP_038846780.1">
    <property type="nucleotide sequence ID" value="XM_038990852.1"/>
</dbReference>
<dbReference type="InterPro" id="IPR050405">
    <property type="entry name" value="Intermediate_filament"/>
</dbReference>
<dbReference type="SUPFAM" id="SSF64593">
    <property type="entry name" value="Intermediate filament protein, coiled coil region"/>
    <property type="match status" value="2"/>
</dbReference>
<feature type="compositionally biased region" description="Polar residues" evidence="4">
    <location>
        <begin position="691"/>
        <end position="704"/>
    </location>
</feature>
<dbReference type="PANTHER" id="PTHR45652">
    <property type="entry name" value="GLIAL FIBRILLARY ACIDIC PROTEIN"/>
    <property type="match status" value="1"/>
</dbReference>
<dbReference type="GO" id="GO:0099160">
    <property type="term" value="C:postsynaptic intermediate filament cytoskeleton"/>
    <property type="evidence" value="ECO:0007669"/>
    <property type="project" value="TreeGrafter"/>
</dbReference>
<evidence type="ECO:0000256" key="2">
    <source>
        <dbReference type="ARBA" id="ARBA00023054"/>
    </source>
</evidence>
<feature type="coiled-coil region" evidence="3">
    <location>
        <begin position="283"/>
        <end position="366"/>
    </location>
</feature>
<feature type="compositionally biased region" description="Basic and acidic residues" evidence="4">
    <location>
        <begin position="1068"/>
        <end position="1100"/>
    </location>
</feature>
<protein>
    <submittedName>
        <fullName evidence="7">Neurofilament medium polypeptide-like</fullName>
    </submittedName>
</protein>
<sequence>MSHQIEYRSGSPHRRAQDDYSRYQHKLTGSPSASRTVIGFESATAFMNRGYATTPKSEFGSVPRSDIFLDLSNTFTGVLTKMNEKELLHGLNGRFSGFIEKVRHLEHQNELLEREIEEIKQKAQSPASLAQEHESELMDLRKLVHDITLQKRQIVIEHQNLEEDFLTLRDKYDQEARERSDAEKVILVLKKDANDAYLAKLQLDKKAQSLVDEIHFLKKNHEDEVLEMVAQIHESQVTVEGHAFAKPDITAALRDIRAQLEGHAASDILEAEEGFRVQFTKLTKAAESNREALKATQQEIQENRRRFQGKNIELDCAKGTREALEKQLHELEERHYSEMINYQDTVRQLENELTNAKLDMSGHLREYQDLLNVKMALDVEILSYRKLLEGEEFHLSTISDTHISMPYIYRQSPVYTLSSLARQGGPTRRSEPQYKFVEEIITETTREVESEFEETGSEETGEGEKEGEESDKAERRGKEEEDEEKGEDVGKVDLKVDAPEEEGEQEEDEGENGEEGDDKGEEDIDTGDNTQSEVKSAKATSEEEKEKLDTTEEIDGEIKDVGEPLEKDNTPKHDKSLPVVPMKGDISIEPKTSEDIQTESSIKGEPQVPTEDISKEPKKVSESKKESPSKEKKEVDLKEQSAIALEQKPDQKAHRVSDQLQEAESAVATQEEDLPEPTEKDMKSPDITAELKNSSTKETWGQVKSSDDSGVKTTQDDKTVGGKISAGLPSTTTECEEEPVPKTPEKEVGLTEPKMSSKDDSVKTVEQNESNGSENFTNDISTAEEKVKESDKSSKLDTTISPKEETTPQPEPTITPKEETSPKMDPMVTPKYETAPKPDPTVTTKETSQSDPTITPKEEPSPKPEPAVTPKEETSPKPTLNITPKEETSPKSEPAVTPKEETSPKPASNVTTKEETSPKPESTFTPKYEISPKPAPTVTPKEETSKPAPIIKPTEITPKDEISPISNLIITPESTTTPTESETISSGGKAETATPPEKQVPAVAKSKDSHREAPESSTTQAKPEESTAKEPEKVTDPNDETPKTENVKTKAFEEKPEHVEISITKTSPVKEQDVSAMGLKEKTVDRKTTEGAQSKIDEKGFTGVDEESKDDKTAKKTSTGQATQPTAEKQAKPKTWDLTSF</sequence>
<dbReference type="AlphaFoldDB" id="A0A8U0QP79"/>
<feature type="compositionally biased region" description="Basic and acidic residues" evidence="4">
    <location>
        <begin position="1005"/>
        <end position="1014"/>
    </location>
</feature>
<feature type="compositionally biased region" description="Polar residues" evidence="4">
    <location>
        <begin position="841"/>
        <end position="853"/>
    </location>
</feature>
<dbReference type="SMART" id="SM01391">
    <property type="entry name" value="Filament"/>
    <property type="match status" value="1"/>
</dbReference>
<feature type="compositionally biased region" description="Basic and acidic residues" evidence="4">
    <location>
        <begin position="540"/>
        <end position="576"/>
    </location>
</feature>
<dbReference type="Pfam" id="PF00038">
    <property type="entry name" value="Filament"/>
    <property type="match status" value="1"/>
</dbReference>
<keyword evidence="2 3" id="KW-0175">Coiled coil</keyword>
<keyword evidence="6" id="KW-1185">Reference proteome</keyword>
<dbReference type="GO" id="GO:0005882">
    <property type="term" value="C:intermediate filament"/>
    <property type="evidence" value="ECO:0007669"/>
    <property type="project" value="UniProtKB-KW"/>
</dbReference>
<feature type="compositionally biased region" description="Acidic residues" evidence="4">
    <location>
        <begin position="499"/>
        <end position="526"/>
    </location>
</feature>
<evidence type="ECO:0000313" key="7">
    <source>
        <dbReference type="RefSeq" id="XP_038846780.1"/>
    </source>
</evidence>
<dbReference type="InterPro" id="IPR039008">
    <property type="entry name" value="IF_rod_dom"/>
</dbReference>
<dbReference type="FunFam" id="1.20.5.170:FF:000002">
    <property type="entry name" value="Type I keratin KA11"/>
    <property type="match status" value="1"/>
</dbReference>
<feature type="compositionally biased region" description="Basic and acidic residues" evidence="4">
    <location>
        <begin position="487"/>
        <end position="498"/>
    </location>
</feature>
<accession>A0A8U0QP79</accession>
<dbReference type="GO" id="GO:0005737">
    <property type="term" value="C:cytoplasm"/>
    <property type="evidence" value="ECO:0007669"/>
    <property type="project" value="TreeGrafter"/>
</dbReference>
<feature type="region of interest" description="Disordered" evidence="4">
    <location>
        <begin position="1"/>
        <end position="30"/>
    </location>
</feature>
<dbReference type="Proteomes" id="UP000808372">
    <property type="component" value="Chromosome 4"/>
</dbReference>
<dbReference type="GeneID" id="120045927"/>
<feature type="compositionally biased region" description="Basic and acidic residues" evidence="4">
    <location>
        <begin position="612"/>
        <end position="639"/>
    </location>
</feature>
<dbReference type="Gene3D" id="1.20.5.1160">
    <property type="entry name" value="Vasodilator-stimulated phosphoprotein"/>
    <property type="match status" value="1"/>
</dbReference>
<dbReference type="PANTHER" id="PTHR45652:SF10">
    <property type="entry name" value="NEUROFILAMENT MEDIUM POLYPEPTIDE ISOFORM X1"/>
    <property type="match status" value="1"/>
</dbReference>
<dbReference type="GO" id="GO:0005200">
    <property type="term" value="F:structural constituent of cytoskeleton"/>
    <property type="evidence" value="ECO:0007669"/>
    <property type="project" value="TreeGrafter"/>
</dbReference>
<dbReference type="KEGG" id="snh:120045927"/>
<feature type="compositionally biased region" description="Basic and acidic residues" evidence="4">
    <location>
        <begin position="783"/>
        <end position="795"/>
    </location>
</feature>
<feature type="compositionally biased region" description="Basic and acidic residues" evidence="4">
    <location>
        <begin position="1022"/>
        <end position="1060"/>
    </location>
</feature>
<keyword evidence="1" id="KW-0403">Intermediate filament</keyword>
<feature type="compositionally biased region" description="Basic and acidic residues" evidence="4">
    <location>
        <begin position="470"/>
        <end position="479"/>
    </location>
</feature>
<dbReference type="GO" id="GO:0033693">
    <property type="term" value="P:neurofilament bundle assembly"/>
    <property type="evidence" value="ECO:0007669"/>
    <property type="project" value="TreeGrafter"/>
</dbReference>
<feature type="region of interest" description="Disordered" evidence="4">
    <location>
        <begin position="443"/>
        <end position="1141"/>
    </location>
</feature>
<feature type="compositionally biased region" description="Basic and acidic residues" evidence="4">
    <location>
        <begin position="705"/>
        <end position="720"/>
    </location>
</feature>
<feature type="compositionally biased region" description="Basic and acidic residues" evidence="4">
    <location>
        <begin position="739"/>
        <end position="763"/>
    </location>
</feature>
<evidence type="ECO:0000259" key="5">
    <source>
        <dbReference type="PROSITE" id="PS51842"/>
    </source>
</evidence>
<feature type="domain" description="IF rod" evidence="5">
    <location>
        <begin position="84"/>
        <end position="395"/>
    </location>
</feature>
<feature type="compositionally biased region" description="Polar residues" evidence="4">
    <location>
        <begin position="764"/>
        <end position="781"/>
    </location>
</feature>
<evidence type="ECO:0000256" key="3">
    <source>
        <dbReference type="SAM" id="Coils"/>
    </source>
</evidence>
<gene>
    <name evidence="7" type="primary">LOC120045927</name>
</gene>
<dbReference type="Gene3D" id="1.20.5.170">
    <property type="match status" value="1"/>
</dbReference>
<evidence type="ECO:0000313" key="6">
    <source>
        <dbReference type="Proteomes" id="UP000808372"/>
    </source>
</evidence>
<organism evidence="6 7">
    <name type="scientific">Salvelinus namaycush</name>
    <name type="common">Lake trout</name>
    <name type="synonym">Salmo namaycush</name>
    <dbReference type="NCBI Taxonomy" id="8040"/>
    <lineage>
        <taxon>Eukaryota</taxon>
        <taxon>Metazoa</taxon>
        <taxon>Chordata</taxon>
        <taxon>Craniata</taxon>
        <taxon>Vertebrata</taxon>
        <taxon>Euteleostomi</taxon>
        <taxon>Actinopterygii</taxon>
        <taxon>Neopterygii</taxon>
        <taxon>Teleostei</taxon>
        <taxon>Protacanthopterygii</taxon>
        <taxon>Salmoniformes</taxon>
        <taxon>Salmonidae</taxon>
        <taxon>Salmoninae</taxon>
        <taxon>Salvelinus</taxon>
    </lineage>
</organism>